<dbReference type="CDD" id="cd00075">
    <property type="entry name" value="HATPase"/>
    <property type="match status" value="1"/>
</dbReference>
<protein>
    <recommendedName>
        <fullName evidence="2">histidine kinase</fullName>
        <ecNumber evidence="2">2.7.13.3</ecNumber>
    </recommendedName>
</protein>
<dbReference type="EMBL" id="PDOA01000008">
    <property type="protein sequence ID" value="PWC28355.1"/>
    <property type="molecule type" value="Genomic_DNA"/>
</dbReference>
<evidence type="ECO:0000256" key="4">
    <source>
        <dbReference type="ARBA" id="ARBA00022679"/>
    </source>
</evidence>
<dbReference type="InterPro" id="IPR036890">
    <property type="entry name" value="HATPase_C_sf"/>
</dbReference>
<dbReference type="SMART" id="SM00387">
    <property type="entry name" value="HATPase_c"/>
    <property type="match status" value="1"/>
</dbReference>
<feature type="compositionally biased region" description="Basic and acidic residues" evidence="9">
    <location>
        <begin position="1"/>
        <end position="19"/>
    </location>
</feature>
<comment type="caution">
    <text evidence="11">The sequence shown here is derived from an EMBL/GenBank/DDBJ whole genome shotgun (WGS) entry which is preliminary data.</text>
</comment>
<accession>A0A2U1V376</accession>
<keyword evidence="3" id="KW-0597">Phosphoprotein</keyword>
<evidence type="ECO:0000256" key="5">
    <source>
        <dbReference type="ARBA" id="ARBA00022741"/>
    </source>
</evidence>
<organism evidence="11 12">
    <name type="scientific">Teichococcus aestuarii</name>
    <dbReference type="NCBI Taxonomy" id="568898"/>
    <lineage>
        <taxon>Bacteria</taxon>
        <taxon>Pseudomonadati</taxon>
        <taxon>Pseudomonadota</taxon>
        <taxon>Alphaproteobacteria</taxon>
        <taxon>Acetobacterales</taxon>
        <taxon>Roseomonadaceae</taxon>
        <taxon>Roseomonas</taxon>
    </lineage>
</organism>
<evidence type="ECO:0000256" key="6">
    <source>
        <dbReference type="ARBA" id="ARBA00022777"/>
    </source>
</evidence>
<name>A0A2U1V376_9PROT</name>
<dbReference type="Pfam" id="PF07568">
    <property type="entry name" value="HisKA_2"/>
    <property type="match status" value="1"/>
</dbReference>
<dbReference type="GO" id="GO:0004673">
    <property type="term" value="F:protein histidine kinase activity"/>
    <property type="evidence" value="ECO:0007669"/>
    <property type="project" value="UniProtKB-EC"/>
</dbReference>
<dbReference type="InterPro" id="IPR003594">
    <property type="entry name" value="HATPase_dom"/>
</dbReference>
<sequence length="398" mass="41367">MRLSMTKEREAARDHRMDHSSLAPDCSRATSGALLQSGGAWPDMAALDRMLGLALDGAGADAAMLFLSEAPGARSRHCRATSGLAAAELDAVLKMLQGRPLPVVLPVHGGGSGAGAAGRAGGTCAAVAVREPDGAQRGILAVLSSKGHQQAPGVGELHRLQAVADLLGSELALRRELAETRQVAEALKARFERSQQDQEGLVRAIDHRIRNGLQMVNDMLSLQALSLGDTAAAARLDAAAGRVQAVAEAHAHLQRRPATGQVSVREYVALLLRRLQECRPEPGRTLTLQPAPDLAISALDAPRIGIIAWELLANALRHGRGHVEIALQPLPEASQLRIIVRDEGPGPDAATVAAASRRGSQGSGLGLIRLIAGGNAANVDPGPPPGVAITVSLRRPAG</sequence>
<dbReference type="Gene3D" id="3.30.565.10">
    <property type="entry name" value="Histidine kinase-like ATPase, C-terminal domain"/>
    <property type="match status" value="1"/>
</dbReference>
<gene>
    <name evidence="11" type="ORF">CR165_13820</name>
</gene>
<evidence type="ECO:0000313" key="12">
    <source>
        <dbReference type="Proteomes" id="UP000245048"/>
    </source>
</evidence>
<evidence type="ECO:0000256" key="3">
    <source>
        <dbReference type="ARBA" id="ARBA00022553"/>
    </source>
</evidence>
<dbReference type="SUPFAM" id="SSF55874">
    <property type="entry name" value="ATPase domain of HSP90 chaperone/DNA topoisomerase II/histidine kinase"/>
    <property type="match status" value="1"/>
</dbReference>
<evidence type="ECO:0000256" key="1">
    <source>
        <dbReference type="ARBA" id="ARBA00000085"/>
    </source>
</evidence>
<keyword evidence="6" id="KW-0418">Kinase</keyword>
<dbReference type="AlphaFoldDB" id="A0A2U1V376"/>
<dbReference type="OrthoDB" id="7979512at2"/>
<dbReference type="Proteomes" id="UP000245048">
    <property type="component" value="Unassembled WGS sequence"/>
</dbReference>
<keyword evidence="4" id="KW-0808">Transferase</keyword>
<feature type="region of interest" description="Disordered" evidence="9">
    <location>
        <begin position="1"/>
        <end position="23"/>
    </location>
</feature>
<reference evidence="12" key="1">
    <citation type="submission" date="2017-10" db="EMBL/GenBank/DDBJ databases">
        <authorList>
            <person name="Toshchakov S.V."/>
            <person name="Goeva M.A."/>
        </authorList>
    </citation>
    <scope>NUCLEOTIDE SEQUENCE [LARGE SCALE GENOMIC DNA]</scope>
    <source>
        <strain evidence="12">JR1/69-1-13</strain>
    </source>
</reference>
<dbReference type="GO" id="GO:0005524">
    <property type="term" value="F:ATP binding"/>
    <property type="evidence" value="ECO:0007669"/>
    <property type="project" value="UniProtKB-KW"/>
</dbReference>
<keyword evidence="5" id="KW-0547">Nucleotide-binding</keyword>
<comment type="catalytic activity">
    <reaction evidence="1">
        <text>ATP + protein L-histidine = ADP + protein N-phospho-L-histidine.</text>
        <dbReference type="EC" id="2.7.13.3"/>
    </reaction>
</comment>
<dbReference type="PANTHER" id="PTHR41523:SF8">
    <property type="entry name" value="ETHYLENE RESPONSE SENSOR PROTEIN"/>
    <property type="match status" value="1"/>
</dbReference>
<evidence type="ECO:0000259" key="10">
    <source>
        <dbReference type="SMART" id="SM00387"/>
    </source>
</evidence>
<feature type="coiled-coil region" evidence="8">
    <location>
        <begin position="170"/>
        <end position="197"/>
    </location>
</feature>
<evidence type="ECO:0000313" key="11">
    <source>
        <dbReference type="EMBL" id="PWC28355.1"/>
    </source>
</evidence>
<keyword evidence="7" id="KW-0067">ATP-binding</keyword>
<evidence type="ECO:0000256" key="8">
    <source>
        <dbReference type="SAM" id="Coils"/>
    </source>
</evidence>
<dbReference type="EC" id="2.7.13.3" evidence="2"/>
<dbReference type="PANTHER" id="PTHR41523">
    <property type="entry name" value="TWO-COMPONENT SYSTEM SENSOR PROTEIN"/>
    <property type="match status" value="1"/>
</dbReference>
<dbReference type="Pfam" id="PF02518">
    <property type="entry name" value="HATPase_c"/>
    <property type="match status" value="1"/>
</dbReference>
<keyword evidence="12" id="KW-1185">Reference proteome</keyword>
<evidence type="ECO:0000256" key="9">
    <source>
        <dbReference type="SAM" id="MobiDB-lite"/>
    </source>
</evidence>
<keyword evidence="8" id="KW-0175">Coiled coil</keyword>
<dbReference type="InterPro" id="IPR011495">
    <property type="entry name" value="Sig_transdc_His_kin_sub2_dim/P"/>
</dbReference>
<evidence type="ECO:0000256" key="7">
    <source>
        <dbReference type="ARBA" id="ARBA00022840"/>
    </source>
</evidence>
<evidence type="ECO:0000256" key="2">
    <source>
        <dbReference type="ARBA" id="ARBA00012438"/>
    </source>
</evidence>
<proteinExistence type="predicted"/>
<feature type="domain" description="Histidine kinase/HSP90-like ATPase" evidence="10">
    <location>
        <begin position="299"/>
        <end position="397"/>
    </location>
</feature>